<accession>A0A9P5NCH1</accession>
<evidence type="ECO:0000313" key="1">
    <source>
        <dbReference type="EMBL" id="KAF8881946.1"/>
    </source>
</evidence>
<gene>
    <name evidence="1" type="ORF">CPB84DRAFT_1751043</name>
</gene>
<reference evidence="1" key="1">
    <citation type="submission" date="2020-11" db="EMBL/GenBank/DDBJ databases">
        <authorList>
            <consortium name="DOE Joint Genome Institute"/>
            <person name="Ahrendt S."/>
            <person name="Riley R."/>
            <person name="Andreopoulos W."/>
            <person name="LaButti K."/>
            <person name="Pangilinan J."/>
            <person name="Ruiz-duenas F.J."/>
            <person name="Barrasa J.M."/>
            <person name="Sanchez-Garcia M."/>
            <person name="Camarero S."/>
            <person name="Miyauchi S."/>
            <person name="Serrano A."/>
            <person name="Linde D."/>
            <person name="Babiker R."/>
            <person name="Drula E."/>
            <person name="Ayuso-Fernandez I."/>
            <person name="Pacheco R."/>
            <person name="Padilla G."/>
            <person name="Ferreira P."/>
            <person name="Barriuso J."/>
            <person name="Kellner H."/>
            <person name="Castanera R."/>
            <person name="Alfaro M."/>
            <person name="Ramirez L."/>
            <person name="Pisabarro A.G."/>
            <person name="Kuo A."/>
            <person name="Tritt A."/>
            <person name="Lipzen A."/>
            <person name="He G."/>
            <person name="Yan M."/>
            <person name="Ng V."/>
            <person name="Cullen D."/>
            <person name="Martin F."/>
            <person name="Rosso M.-N."/>
            <person name="Henrissat B."/>
            <person name="Hibbett D."/>
            <person name="Martinez A.T."/>
            <person name="Grigoriev I.V."/>
        </authorList>
    </citation>
    <scope>NUCLEOTIDE SEQUENCE</scope>
    <source>
        <strain evidence="1">AH 44721</strain>
    </source>
</reference>
<evidence type="ECO:0000313" key="2">
    <source>
        <dbReference type="Proteomes" id="UP000724874"/>
    </source>
</evidence>
<dbReference type="EMBL" id="JADNYJ010000127">
    <property type="protein sequence ID" value="KAF8881946.1"/>
    <property type="molecule type" value="Genomic_DNA"/>
</dbReference>
<name>A0A9P5NCH1_GYMJU</name>
<keyword evidence="2" id="KW-1185">Reference proteome</keyword>
<dbReference type="Proteomes" id="UP000724874">
    <property type="component" value="Unassembled WGS sequence"/>
</dbReference>
<comment type="caution">
    <text evidence="1">The sequence shown here is derived from an EMBL/GenBank/DDBJ whole genome shotgun (WGS) entry which is preliminary data.</text>
</comment>
<dbReference type="OrthoDB" id="2322499at2759"/>
<protein>
    <submittedName>
        <fullName evidence="1">Uncharacterized protein</fullName>
    </submittedName>
</protein>
<proteinExistence type="predicted"/>
<organism evidence="1 2">
    <name type="scientific">Gymnopilus junonius</name>
    <name type="common">Spectacular rustgill mushroom</name>
    <name type="synonym">Gymnopilus spectabilis subsp. junonius</name>
    <dbReference type="NCBI Taxonomy" id="109634"/>
    <lineage>
        <taxon>Eukaryota</taxon>
        <taxon>Fungi</taxon>
        <taxon>Dikarya</taxon>
        <taxon>Basidiomycota</taxon>
        <taxon>Agaricomycotina</taxon>
        <taxon>Agaricomycetes</taxon>
        <taxon>Agaricomycetidae</taxon>
        <taxon>Agaricales</taxon>
        <taxon>Agaricineae</taxon>
        <taxon>Hymenogastraceae</taxon>
        <taxon>Gymnopilus</taxon>
    </lineage>
</organism>
<sequence length="194" mass="22217">MDGQRAVITGGKAFTFGHLHPLDLLHIAWTSKGLRKIVMSRSSATIWRRSLSTVEKLPDCLVGMNEPQYARLMFDEICHFCDAGNAKHVIFLARLRCCKACGLEKFESLSGLPEDVARPVFSITPYTRIDWARGYMGGVKYYYIKEMHRLQAEYCRIRHPTLKSAWVSMKEQDFRAMEKFNANFWSPKEGSVGS</sequence>
<dbReference type="AlphaFoldDB" id="A0A9P5NCH1"/>